<sequence length="147" mass="16892">MILQLKSGTNGQIKVTDNTIYIDDVSGRMHKYGFKAAPFLFLLFGVYQIYSGIIAVNDVQTALKIFSGMLLIAIPALLYHSNFIRTNRKEIEFNEIRYVKMKSILGGIFVDFKLNDNSTRRVYNIKNRSEWNLIKNILQENSVLCFG</sequence>
<evidence type="ECO:0000256" key="1">
    <source>
        <dbReference type="SAM" id="Phobius"/>
    </source>
</evidence>
<evidence type="ECO:0000313" key="2">
    <source>
        <dbReference type="EMBL" id="QAA82941.1"/>
    </source>
</evidence>
<feature type="transmembrane region" description="Helical" evidence="1">
    <location>
        <begin position="36"/>
        <end position="56"/>
    </location>
</feature>
<dbReference type="Proteomes" id="UP000285517">
    <property type="component" value="Chromosome"/>
</dbReference>
<protein>
    <submittedName>
        <fullName evidence="2">Uncharacterized protein</fullName>
    </submittedName>
</protein>
<evidence type="ECO:0000313" key="3">
    <source>
        <dbReference type="Proteomes" id="UP000285517"/>
    </source>
</evidence>
<dbReference type="KEGG" id="aev:EI546_14980"/>
<keyword evidence="1" id="KW-1133">Transmembrane helix</keyword>
<keyword evidence="1" id="KW-0472">Membrane</keyword>
<dbReference type="RefSeq" id="WP_128251305.1">
    <property type="nucleotide sequence ID" value="NZ_CP034951.1"/>
</dbReference>
<dbReference type="AlphaFoldDB" id="A0A410G6U6"/>
<name>A0A410G6U6_9FLAO</name>
<keyword evidence="1" id="KW-0812">Transmembrane</keyword>
<gene>
    <name evidence="2" type="ORF">EI546_14980</name>
</gene>
<feature type="transmembrane region" description="Helical" evidence="1">
    <location>
        <begin position="62"/>
        <end position="79"/>
    </location>
</feature>
<organism evidence="2 3">
    <name type="scientific">Aequorivita ciconiae</name>
    <dbReference type="NCBI Taxonomy" id="2494375"/>
    <lineage>
        <taxon>Bacteria</taxon>
        <taxon>Pseudomonadati</taxon>
        <taxon>Bacteroidota</taxon>
        <taxon>Flavobacteriia</taxon>
        <taxon>Flavobacteriales</taxon>
        <taxon>Flavobacteriaceae</taxon>
        <taxon>Aequorivita</taxon>
    </lineage>
</organism>
<accession>A0A410G6U6</accession>
<dbReference type="EMBL" id="CP034951">
    <property type="protein sequence ID" value="QAA82941.1"/>
    <property type="molecule type" value="Genomic_DNA"/>
</dbReference>
<reference evidence="2 3" key="1">
    <citation type="submission" date="2019-01" db="EMBL/GenBank/DDBJ databases">
        <title>Complete genome sequencing of Aequorivita sp. H23M31.</title>
        <authorList>
            <person name="Bae J.-W."/>
        </authorList>
    </citation>
    <scope>NUCLEOTIDE SEQUENCE [LARGE SCALE GENOMIC DNA]</scope>
    <source>
        <strain evidence="2 3">H23M31</strain>
    </source>
</reference>
<keyword evidence="3" id="KW-1185">Reference proteome</keyword>
<proteinExistence type="predicted"/>